<evidence type="ECO:0000256" key="4">
    <source>
        <dbReference type="ARBA" id="ARBA00022989"/>
    </source>
</evidence>
<evidence type="ECO:0000256" key="5">
    <source>
        <dbReference type="ARBA" id="ARBA00023136"/>
    </source>
</evidence>
<dbReference type="PANTHER" id="PTHR35007:SF2">
    <property type="entry name" value="PILUS ASSEMBLE PROTEIN"/>
    <property type="match status" value="1"/>
</dbReference>
<keyword evidence="2" id="KW-1003">Cell membrane</keyword>
<keyword evidence="4 7" id="KW-1133">Transmembrane helix</keyword>
<evidence type="ECO:0000256" key="3">
    <source>
        <dbReference type="ARBA" id="ARBA00022692"/>
    </source>
</evidence>
<evidence type="ECO:0000256" key="2">
    <source>
        <dbReference type="ARBA" id="ARBA00022475"/>
    </source>
</evidence>
<dbReference type="GO" id="GO:0005886">
    <property type="term" value="C:plasma membrane"/>
    <property type="evidence" value="ECO:0007669"/>
    <property type="project" value="UniProtKB-SubCell"/>
</dbReference>
<feature type="transmembrane region" description="Helical" evidence="7">
    <location>
        <begin position="147"/>
        <end position="166"/>
    </location>
</feature>
<dbReference type="RefSeq" id="WP_183726973.1">
    <property type="nucleotide sequence ID" value="NZ_JACHBW010000013.1"/>
</dbReference>
<feature type="transmembrane region" description="Helical" evidence="7">
    <location>
        <begin position="6"/>
        <end position="26"/>
    </location>
</feature>
<dbReference type="Pfam" id="PF00482">
    <property type="entry name" value="T2SSF"/>
    <property type="match status" value="1"/>
</dbReference>
<dbReference type="PANTHER" id="PTHR35007">
    <property type="entry name" value="INTEGRAL MEMBRANE PROTEIN-RELATED"/>
    <property type="match status" value="1"/>
</dbReference>
<feature type="domain" description="Type II secretion system protein GspF" evidence="8">
    <location>
        <begin position="211"/>
        <end position="336"/>
    </location>
</feature>
<dbReference type="AlphaFoldDB" id="A0A7W9WUQ5"/>
<evidence type="ECO:0000313" key="10">
    <source>
        <dbReference type="Proteomes" id="UP000571554"/>
    </source>
</evidence>
<gene>
    <name evidence="9" type="ORF">F4827_004450</name>
</gene>
<evidence type="ECO:0000259" key="8">
    <source>
        <dbReference type="Pfam" id="PF00482"/>
    </source>
</evidence>
<reference evidence="9 10" key="1">
    <citation type="submission" date="2020-08" db="EMBL/GenBank/DDBJ databases">
        <title>Above-ground endophytic microbial communities from plants in different locations in the United States.</title>
        <authorList>
            <person name="Frank C."/>
        </authorList>
    </citation>
    <scope>NUCLEOTIDE SEQUENCE [LARGE SCALE GENOMIC DNA]</scope>
    <source>
        <strain evidence="9 10">WP4_2_2</strain>
    </source>
</reference>
<comment type="subcellular location">
    <subcellularLocation>
        <location evidence="1">Cell membrane</location>
        <topology evidence="1">Multi-pass membrane protein</topology>
    </subcellularLocation>
</comment>
<dbReference type="EMBL" id="JACHBW010000013">
    <property type="protein sequence ID" value="MBB6104591.1"/>
    <property type="molecule type" value="Genomic_DNA"/>
</dbReference>
<dbReference type="Proteomes" id="UP000571554">
    <property type="component" value="Unassembled WGS sequence"/>
</dbReference>
<protein>
    <submittedName>
        <fullName evidence="9">Tight adherence protein C</fullName>
    </submittedName>
</protein>
<evidence type="ECO:0000313" key="9">
    <source>
        <dbReference type="EMBL" id="MBB6104591.1"/>
    </source>
</evidence>
<feature type="region of interest" description="Disordered" evidence="6">
    <location>
        <begin position="75"/>
        <end position="94"/>
    </location>
</feature>
<organism evidence="9 10">
    <name type="scientific">Paraburkholderia bannensis</name>
    <dbReference type="NCBI Taxonomy" id="765414"/>
    <lineage>
        <taxon>Bacteria</taxon>
        <taxon>Pseudomonadati</taxon>
        <taxon>Pseudomonadota</taxon>
        <taxon>Betaproteobacteria</taxon>
        <taxon>Burkholderiales</taxon>
        <taxon>Burkholderiaceae</taxon>
        <taxon>Paraburkholderia</taxon>
    </lineage>
</organism>
<name>A0A7W9WUQ5_9BURK</name>
<proteinExistence type="predicted"/>
<accession>A0A7W9WUQ5</accession>
<keyword evidence="5 7" id="KW-0472">Membrane</keyword>
<evidence type="ECO:0000256" key="1">
    <source>
        <dbReference type="ARBA" id="ARBA00004651"/>
    </source>
</evidence>
<dbReference type="InterPro" id="IPR018076">
    <property type="entry name" value="T2SS_GspF_dom"/>
</dbReference>
<evidence type="ECO:0000256" key="6">
    <source>
        <dbReference type="SAM" id="MobiDB-lite"/>
    </source>
</evidence>
<feature type="transmembrane region" description="Helical" evidence="7">
    <location>
        <begin position="321"/>
        <end position="346"/>
    </location>
</feature>
<comment type="caution">
    <text evidence="9">The sequence shown here is derived from an EMBL/GenBank/DDBJ whole genome shotgun (WGS) entry which is preliminary data.</text>
</comment>
<keyword evidence="3 7" id="KW-0812">Transmembrane</keyword>
<sequence>MSPHGLGVFALLLAALGVGLLAALACQRLVAARKSTRTLEQAMARTVAQTVGASGTPGAAASALAGGQAGAGRSVPGGQAAQAANTGADTLPGARKRSGLQGMIDALGTKGVRWLDTPLGKLIVADEDRRLIEQCGYVDPRARGLYCIIRLASAFIVACLGMWYALANDSKPLVFGSIGLLLGFFIPKVFIGRRAHARLESVADELPMLVDLLRLLQGVGLSLDQSLQVLINEFRLVLPVLAGEMEIAQRQFVTGRTREQSLQRMSSIYENEDLRAVIRLLVQVDKHGGAVQEPLKQFGDRLRDVRRATLRERIGKLTVRMTGVMVVTLLPALLIVTAGPGIIAVLHSLSQIHR</sequence>
<feature type="transmembrane region" description="Helical" evidence="7">
    <location>
        <begin position="172"/>
        <end position="191"/>
    </location>
</feature>
<evidence type="ECO:0000256" key="7">
    <source>
        <dbReference type="SAM" id="Phobius"/>
    </source>
</evidence>
<keyword evidence="10" id="KW-1185">Reference proteome</keyword>